<dbReference type="GO" id="GO:0043488">
    <property type="term" value="P:regulation of mRNA stability"/>
    <property type="evidence" value="ECO:0007669"/>
    <property type="project" value="TreeGrafter"/>
</dbReference>
<proteinExistence type="predicted"/>
<organism evidence="3 4">
    <name type="scientific">Pyxicephalus adspersus</name>
    <name type="common">African bullfrog</name>
    <dbReference type="NCBI Taxonomy" id="30357"/>
    <lineage>
        <taxon>Eukaryota</taxon>
        <taxon>Metazoa</taxon>
        <taxon>Chordata</taxon>
        <taxon>Craniata</taxon>
        <taxon>Vertebrata</taxon>
        <taxon>Euteleostomi</taxon>
        <taxon>Amphibia</taxon>
        <taxon>Batrachia</taxon>
        <taxon>Anura</taxon>
        <taxon>Neobatrachia</taxon>
        <taxon>Ranoidea</taxon>
        <taxon>Pyxicephalidae</taxon>
        <taxon>Pyxicephalinae</taxon>
        <taxon>Pyxicephalus</taxon>
    </lineage>
</organism>
<dbReference type="GO" id="GO:0005737">
    <property type="term" value="C:cytoplasm"/>
    <property type="evidence" value="ECO:0007669"/>
    <property type="project" value="TreeGrafter"/>
</dbReference>
<reference evidence="3" key="1">
    <citation type="thesis" date="2020" institute="ProQuest LLC" country="789 East Eisenhower Parkway, Ann Arbor, MI, USA">
        <title>Comparative Genomics and Chromosome Evolution.</title>
        <authorList>
            <person name="Mudd A.B."/>
        </authorList>
    </citation>
    <scope>NUCLEOTIDE SEQUENCE</scope>
    <source>
        <strain evidence="3">1538</strain>
        <tissue evidence="3">Blood</tissue>
    </source>
</reference>
<evidence type="ECO:0000313" key="3">
    <source>
        <dbReference type="EMBL" id="DBA20219.1"/>
    </source>
</evidence>
<dbReference type="Gene3D" id="2.40.50.140">
    <property type="entry name" value="Nucleic acid-binding proteins"/>
    <property type="match status" value="1"/>
</dbReference>
<keyword evidence="4" id="KW-1185">Reference proteome</keyword>
<evidence type="ECO:0000256" key="1">
    <source>
        <dbReference type="ARBA" id="ARBA00022553"/>
    </source>
</evidence>
<protein>
    <submittedName>
        <fullName evidence="3">Uncharacterized protein</fullName>
    </submittedName>
</protein>
<feature type="compositionally biased region" description="Polar residues" evidence="2">
    <location>
        <begin position="1"/>
        <end position="29"/>
    </location>
</feature>
<dbReference type="PANTHER" id="PTHR12962">
    <property type="entry name" value="CALCIUM-REGULATED HEAT STABLE PROTEIN CRHSP-24-RELATED"/>
    <property type="match status" value="1"/>
</dbReference>
<dbReference type="FunFam" id="2.40.50.140:FF:000086">
    <property type="entry name" value="Cold shock domain-containing protein C2"/>
    <property type="match status" value="1"/>
</dbReference>
<dbReference type="AlphaFoldDB" id="A0AAV2ZPD8"/>
<keyword evidence="1" id="KW-0597">Phosphoprotein</keyword>
<dbReference type="Proteomes" id="UP001181693">
    <property type="component" value="Unassembled WGS sequence"/>
</dbReference>
<evidence type="ECO:0000313" key="4">
    <source>
        <dbReference type="Proteomes" id="UP001181693"/>
    </source>
</evidence>
<gene>
    <name evidence="3" type="ORF">GDO54_015934</name>
</gene>
<accession>A0AAV2ZPD8</accession>
<dbReference type="InterPro" id="IPR012340">
    <property type="entry name" value="NA-bd_OB-fold"/>
</dbReference>
<dbReference type="InterPro" id="IPR052069">
    <property type="entry name" value="Ca-reg_mRNA-binding_domain"/>
</dbReference>
<dbReference type="EMBL" id="DYDO01000008">
    <property type="protein sequence ID" value="DBA20219.1"/>
    <property type="molecule type" value="Genomic_DNA"/>
</dbReference>
<feature type="region of interest" description="Disordered" evidence="2">
    <location>
        <begin position="1"/>
        <end position="61"/>
    </location>
</feature>
<comment type="caution">
    <text evidence="3">The sequence shown here is derived from an EMBL/GenBank/DDBJ whole genome shotgun (WGS) entry which is preliminary data.</text>
</comment>
<dbReference type="GO" id="GO:0003730">
    <property type="term" value="F:mRNA 3'-UTR binding"/>
    <property type="evidence" value="ECO:0007669"/>
    <property type="project" value="TreeGrafter"/>
</dbReference>
<sequence>MSSNIPVTDPSNDSPASSRTPQSLNLPESRQTRDRSPSPMRTYLIPSPLPTRRTRTSSAIEGEYVPVEGDEMTYKLCTIPPKHQKRQAVEVVITHLAPGTKHETWSGHIVDT</sequence>
<name>A0AAV2ZPD8_PYXAD</name>
<evidence type="ECO:0000256" key="2">
    <source>
        <dbReference type="SAM" id="MobiDB-lite"/>
    </source>
</evidence>
<dbReference type="PANTHER" id="PTHR12962:SF3">
    <property type="entry name" value="CALCIUM-REGULATED HEAT-STABLE PROTEIN 1"/>
    <property type="match status" value="1"/>
</dbReference>